<evidence type="ECO:0000313" key="14">
    <source>
        <dbReference type="Proteomes" id="UP000619041"/>
    </source>
</evidence>
<evidence type="ECO:0000256" key="2">
    <source>
        <dbReference type="ARBA" id="ARBA00022448"/>
    </source>
</evidence>
<evidence type="ECO:0000256" key="1">
    <source>
        <dbReference type="ARBA" id="ARBA00004571"/>
    </source>
</evidence>
<keyword evidence="4 8" id="KW-0812">Transmembrane</keyword>
<evidence type="ECO:0000256" key="4">
    <source>
        <dbReference type="ARBA" id="ARBA00022692"/>
    </source>
</evidence>
<dbReference type="InterPro" id="IPR039426">
    <property type="entry name" value="TonB-dep_rcpt-like"/>
</dbReference>
<comment type="subcellular location">
    <subcellularLocation>
        <location evidence="1 8">Cell outer membrane</location>
        <topology evidence="1 8">Multi-pass membrane protein</topology>
    </subcellularLocation>
</comment>
<dbReference type="Pfam" id="PF07715">
    <property type="entry name" value="Plug"/>
    <property type="match status" value="1"/>
</dbReference>
<name>A0ABQ1SCQ0_9SPHN</name>
<dbReference type="InterPro" id="IPR036942">
    <property type="entry name" value="Beta-barrel_TonB_sf"/>
</dbReference>
<evidence type="ECO:0000259" key="12">
    <source>
        <dbReference type="Pfam" id="PF07715"/>
    </source>
</evidence>
<feature type="domain" description="TonB-dependent receptor plug" evidence="12">
    <location>
        <begin position="58"/>
        <end position="179"/>
    </location>
</feature>
<protein>
    <submittedName>
        <fullName evidence="13">TonB-dependent receptor</fullName>
    </submittedName>
</protein>
<dbReference type="CDD" id="cd01347">
    <property type="entry name" value="ligand_gated_channel"/>
    <property type="match status" value="1"/>
</dbReference>
<keyword evidence="10" id="KW-0732">Signal</keyword>
<keyword evidence="6 8" id="KW-0472">Membrane</keyword>
<dbReference type="EMBL" id="BMKL01000001">
    <property type="protein sequence ID" value="GGE05474.1"/>
    <property type="molecule type" value="Genomic_DNA"/>
</dbReference>
<keyword evidence="13" id="KW-0675">Receptor</keyword>
<accession>A0ABQ1SCQ0</accession>
<dbReference type="Gene3D" id="2.170.130.10">
    <property type="entry name" value="TonB-dependent receptor, plug domain"/>
    <property type="match status" value="1"/>
</dbReference>
<proteinExistence type="inferred from homology"/>
<evidence type="ECO:0000256" key="5">
    <source>
        <dbReference type="ARBA" id="ARBA00023077"/>
    </source>
</evidence>
<evidence type="ECO:0000256" key="8">
    <source>
        <dbReference type="PROSITE-ProRule" id="PRU01360"/>
    </source>
</evidence>
<dbReference type="SUPFAM" id="SSF56935">
    <property type="entry name" value="Porins"/>
    <property type="match status" value="1"/>
</dbReference>
<feature type="domain" description="TonB-dependent receptor-like beta-barrel" evidence="11">
    <location>
        <begin position="345"/>
        <end position="816"/>
    </location>
</feature>
<organism evidence="13 14">
    <name type="scientific">Tsuneonella deserti</name>
    <dbReference type="NCBI Taxonomy" id="2035528"/>
    <lineage>
        <taxon>Bacteria</taxon>
        <taxon>Pseudomonadati</taxon>
        <taxon>Pseudomonadota</taxon>
        <taxon>Alphaproteobacteria</taxon>
        <taxon>Sphingomonadales</taxon>
        <taxon>Erythrobacteraceae</taxon>
        <taxon>Tsuneonella</taxon>
    </lineage>
</organism>
<dbReference type="InterPro" id="IPR000531">
    <property type="entry name" value="Beta-barrel_TonB"/>
</dbReference>
<keyword evidence="3 8" id="KW-1134">Transmembrane beta strand</keyword>
<evidence type="ECO:0000313" key="13">
    <source>
        <dbReference type="EMBL" id="GGE05474.1"/>
    </source>
</evidence>
<reference evidence="14" key="1">
    <citation type="journal article" date="2019" name="Int. J. Syst. Evol. Microbiol.">
        <title>The Global Catalogue of Microorganisms (GCM) 10K type strain sequencing project: providing services to taxonomists for standard genome sequencing and annotation.</title>
        <authorList>
            <consortium name="The Broad Institute Genomics Platform"/>
            <consortium name="The Broad Institute Genome Sequencing Center for Infectious Disease"/>
            <person name="Wu L."/>
            <person name="Ma J."/>
        </authorList>
    </citation>
    <scope>NUCLEOTIDE SEQUENCE [LARGE SCALE GENOMIC DNA]</scope>
    <source>
        <strain evidence="14">CGMCC 1.15959</strain>
    </source>
</reference>
<evidence type="ECO:0000259" key="11">
    <source>
        <dbReference type="Pfam" id="PF00593"/>
    </source>
</evidence>
<dbReference type="Pfam" id="PF00593">
    <property type="entry name" value="TonB_dep_Rec_b-barrel"/>
    <property type="match status" value="1"/>
</dbReference>
<comment type="caution">
    <text evidence="13">The sequence shown here is derived from an EMBL/GenBank/DDBJ whole genome shotgun (WGS) entry which is preliminary data.</text>
</comment>
<dbReference type="PANTHER" id="PTHR47234">
    <property type="match status" value="1"/>
</dbReference>
<dbReference type="PROSITE" id="PS52016">
    <property type="entry name" value="TONB_DEPENDENT_REC_3"/>
    <property type="match status" value="1"/>
</dbReference>
<evidence type="ECO:0000256" key="9">
    <source>
        <dbReference type="RuleBase" id="RU003357"/>
    </source>
</evidence>
<dbReference type="InterPro" id="IPR037066">
    <property type="entry name" value="Plug_dom_sf"/>
</dbReference>
<dbReference type="PANTHER" id="PTHR47234:SF3">
    <property type="entry name" value="SECRETIN_TONB SHORT N-TERMINAL DOMAIN-CONTAINING PROTEIN"/>
    <property type="match status" value="1"/>
</dbReference>
<feature type="chain" id="PRO_5046377164" evidence="10">
    <location>
        <begin position="26"/>
        <end position="864"/>
    </location>
</feature>
<dbReference type="InterPro" id="IPR012910">
    <property type="entry name" value="Plug_dom"/>
</dbReference>
<keyword evidence="2 8" id="KW-0813">Transport</keyword>
<dbReference type="RefSeq" id="WP_188645539.1">
    <property type="nucleotide sequence ID" value="NZ_BMKL01000001.1"/>
</dbReference>
<keyword evidence="7 8" id="KW-0998">Cell outer membrane</keyword>
<keyword evidence="5 9" id="KW-0798">TonB box</keyword>
<dbReference type="Gene3D" id="2.40.170.20">
    <property type="entry name" value="TonB-dependent receptor, beta-barrel domain"/>
    <property type="match status" value="1"/>
</dbReference>
<keyword evidence="14" id="KW-1185">Reference proteome</keyword>
<evidence type="ECO:0000256" key="3">
    <source>
        <dbReference type="ARBA" id="ARBA00022452"/>
    </source>
</evidence>
<sequence>MIDYRFALLSSVAVLAAASAQPVLAQDVPGESTASEQGEATPQAQIIVTGTRRTDRTVAESPVPIDVIGGDQMTENGYTDTNRILNQLVPSFNFPQPSITDGTDAVRPATLRGLAPDQTLVLVNGKRRHTSALLNLNGSVGRGSAAVDLNTIPPIAIERIEVLRDGASSQYGSDAIAGVINIQLRKREGNKAQVTYGKYITTMDDVLQQGGPVIGPNGQPVLDANAGAGDVYQLTDNGQERKRRDGGTLTLATSLGLPVGPGGYLNFALQYQDRNPTNRSAADPRRQYPFVGGLVDPRELTIDRYTHRYGDAKTTDFTAFLNAGYELSPSAELYTFASYNVRDSDAAGFYRRANDARNRDFSASTTTFVPYYADGFLPIITGDIEDIAAAAGVRGQFGDEWNYDLSVVYGTNRFGFGVENSFNVSFGQQSQRKFDAGSLRFGQTTANLDIQKTFDLGIGNGVSVAFGTEYRNENFRIVAGDFQSYAGGPFIANGAPAGAQVFPGFRPANEVDESRNSKAAYLELETDLTDALTIQLAGRYEDFSDFGDTVNGKAAARFEPIDGIALRGSISTGFRAPSLQQQYYATTSTNNVNGTLIEILTVPVNSPVAVALGSQPLQPEKSTNWSAGATFSMIPGLNITADYYNIDIKDRIVVTEILQGPAVLALLQQNGFNNVSSARFFVNGIDTRTRGYEIVGTYRVPEMGLGNISLTAGFSHNKTKITDAAVLPTLPGLTLFGRQESLRLIRGQPRTKLNFGLDWDSGIFGFTARTNRFGEVLIPGADEARDQTLGKQWVTDLELRAKVMERLEFAVGANNVFDSYPDRVRYGLVDGQNYGQNGYFIPFSQFSPSGFNGRFVYGRVSLDF</sequence>
<evidence type="ECO:0000256" key="7">
    <source>
        <dbReference type="ARBA" id="ARBA00023237"/>
    </source>
</evidence>
<gene>
    <name evidence="13" type="ORF">GCM10011515_26250</name>
</gene>
<evidence type="ECO:0000256" key="6">
    <source>
        <dbReference type="ARBA" id="ARBA00023136"/>
    </source>
</evidence>
<comment type="similarity">
    <text evidence="8 9">Belongs to the TonB-dependent receptor family.</text>
</comment>
<evidence type="ECO:0000256" key="10">
    <source>
        <dbReference type="SAM" id="SignalP"/>
    </source>
</evidence>
<feature type="signal peptide" evidence="10">
    <location>
        <begin position="1"/>
        <end position="25"/>
    </location>
</feature>
<dbReference type="Proteomes" id="UP000619041">
    <property type="component" value="Unassembled WGS sequence"/>
</dbReference>